<keyword evidence="1" id="KW-0812">Transmembrane</keyword>
<evidence type="ECO:0000256" key="2">
    <source>
        <dbReference type="SAM" id="SignalP"/>
    </source>
</evidence>
<dbReference type="PROSITE" id="PS50887">
    <property type="entry name" value="GGDEF"/>
    <property type="match status" value="1"/>
</dbReference>
<dbReference type="SMART" id="SM00052">
    <property type="entry name" value="EAL"/>
    <property type="match status" value="1"/>
</dbReference>
<dbReference type="NCBIfam" id="TIGR00254">
    <property type="entry name" value="GGDEF"/>
    <property type="match status" value="1"/>
</dbReference>
<dbReference type="Pfam" id="PF00990">
    <property type="entry name" value="GGDEF"/>
    <property type="match status" value="1"/>
</dbReference>
<feature type="transmembrane region" description="Helical" evidence="1">
    <location>
        <begin position="316"/>
        <end position="337"/>
    </location>
</feature>
<gene>
    <name evidence="5" type="ORF">JHD44_00580</name>
</gene>
<sequence length="792" mass="90206">MLKTGLALLLLCMFSAVFAAEDKVRLQLARPHSFEFAGYYAAQQLGYYKDLGLEVELLPGTASTNVYSEVATGKADYGVGDSSVLIERSRGRPFKIIAVILQHSPVLFLAQDPIFTLQDWLGKRVMLDGSSDELILYLQQEGVDLLDLTFKRHSYDPMDLVNDTVDIMSANSLVEPYILSRLNFPYRVFRPRTVGIDFSGDNLFTTENEINSNNDRVQAFREASLKGWDYAMKHPNIVIQWLISNYDSDHDREYLAYQAQEMFVLMQPLLIEIGYINVSRWQKMKQTYQKLGKLDQSFDLDAALFLSNKSRNWRNIMIFGGLALGIILFLGGVVWYITRMNKRLDRALKESQVARNQVTVQANQDPLTELRNRRFFQDRLETLAKSAETKRQPFALLYLDLDRFKSVNDLYGHHWGDHLIKEVSKRLLSCLPSDAELARIGGDEFTVLISNNISRSKLQEIAQTILREVEKAYLLNQNEVNISVSIGITLAPLDSIDPSALMQYADEAMYEAKSKGRNRWCFFSFDLHQKSVARQNLTNDLRQALLNKEFFLQYQPIVDLKTNRLVKFEALIRWQHPTRGLVPPDAFIPVAEESGLISDIGDFVFKQSLLQLAKWRSQFSVDLMMSINISPYQLAAPDLHMVGWFDFLHKQDLPRGSVSLEITENILMHHTEIVSEQLLAFRDHGINVALDDFGTGYSALSYLNRLDIDYIKIDRSFVKDLADGAMEKDLCEAIISMAHKLNLKVIAEGIETTEQANILQSFGCDLGQGYLFAKPLSVEDAEALLASQSINQ</sequence>
<feature type="signal peptide" evidence="2">
    <location>
        <begin position="1"/>
        <end position="19"/>
    </location>
</feature>
<dbReference type="Pfam" id="PF09084">
    <property type="entry name" value="NMT1"/>
    <property type="match status" value="1"/>
</dbReference>
<dbReference type="InterPro" id="IPR035919">
    <property type="entry name" value="EAL_sf"/>
</dbReference>
<feature type="domain" description="EAL" evidence="3">
    <location>
        <begin position="534"/>
        <end position="789"/>
    </location>
</feature>
<feature type="domain" description="GGDEF" evidence="4">
    <location>
        <begin position="392"/>
        <end position="525"/>
    </location>
</feature>
<dbReference type="Gene3D" id="3.20.20.450">
    <property type="entry name" value="EAL domain"/>
    <property type="match status" value="1"/>
</dbReference>
<keyword evidence="1" id="KW-0472">Membrane</keyword>
<dbReference type="SMART" id="SM00267">
    <property type="entry name" value="GGDEF"/>
    <property type="match status" value="1"/>
</dbReference>
<dbReference type="Gene3D" id="3.40.190.10">
    <property type="entry name" value="Periplasmic binding protein-like II"/>
    <property type="match status" value="2"/>
</dbReference>
<evidence type="ECO:0000259" key="4">
    <source>
        <dbReference type="PROSITE" id="PS50887"/>
    </source>
</evidence>
<keyword evidence="6" id="KW-1185">Reference proteome</keyword>
<dbReference type="PROSITE" id="PS50883">
    <property type="entry name" value="EAL"/>
    <property type="match status" value="1"/>
</dbReference>
<dbReference type="Proteomes" id="UP000598488">
    <property type="component" value="Unassembled WGS sequence"/>
</dbReference>
<dbReference type="InterPro" id="IPR029787">
    <property type="entry name" value="Nucleotide_cyclase"/>
</dbReference>
<dbReference type="Pfam" id="PF00563">
    <property type="entry name" value="EAL"/>
    <property type="match status" value="1"/>
</dbReference>
<dbReference type="EMBL" id="JAEMUH010000001">
    <property type="protein sequence ID" value="MBJ7549164.1"/>
    <property type="molecule type" value="Genomic_DNA"/>
</dbReference>
<evidence type="ECO:0000256" key="1">
    <source>
        <dbReference type="SAM" id="Phobius"/>
    </source>
</evidence>
<dbReference type="RefSeq" id="WP_199460050.1">
    <property type="nucleotide sequence ID" value="NZ_JAEMUH010000001.1"/>
</dbReference>
<dbReference type="InterPro" id="IPR000160">
    <property type="entry name" value="GGDEF_dom"/>
</dbReference>
<keyword evidence="2" id="KW-0732">Signal</keyword>
<evidence type="ECO:0000259" key="3">
    <source>
        <dbReference type="PROSITE" id="PS50883"/>
    </source>
</evidence>
<dbReference type="InterPro" id="IPR052155">
    <property type="entry name" value="Biofilm_reg_signaling"/>
</dbReference>
<proteinExistence type="predicted"/>
<organism evidence="5 6">
    <name type="scientific">Marinomonas ostreistagni</name>
    <dbReference type="NCBI Taxonomy" id="359209"/>
    <lineage>
        <taxon>Bacteria</taxon>
        <taxon>Pseudomonadati</taxon>
        <taxon>Pseudomonadota</taxon>
        <taxon>Gammaproteobacteria</taxon>
        <taxon>Oceanospirillales</taxon>
        <taxon>Oceanospirillaceae</taxon>
        <taxon>Marinomonas</taxon>
    </lineage>
</organism>
<dbReference type="InterPro" id="IPR043128">
    <property type="entry name" value="Rev_trsase/Diguanyl_cyclase"/>
</dbReference>
<comment type="caution">
    <text evidence="5">The sequence shown here is derived from an EMBL/GenBank/DDBJ whole genome shotgun (WGS) entry which is preliminary data.</text>
</comment>
<dbReference type="Gene3D" id="3.30.70.270">
    <property type="match status" value="1"/>
</dbReference>
<dbReference type="SUPFAM" id="SSF55073">
    <property type="entry name" value="Nucleotide cyclase"/>
    <property type="match status" value="1"/>
</dbReference>
<evidence type="ECO:0000313" key="6">
    <source>
        <dbReference type="Proteomes" id="UP000598488"/>
    </source>
</evidence>
<dbReference type="CDD" id="cd01949">
    <property type="entry name" value="GGDEF"/>
    <property type="match status" value="1"/>
</dbReference>
<feature type="chain" id="PRO_5047328581" evidence="2">
    <location>
        <begin position="20"/>
        <end position="792"/>
    </location>
</feature>
<dbReference type="PANTHER" id="PTHR44757">
    <property type="entry name" value="DIGUANYLATE CYCLASE DGCP"/>
    <property type="match status" value="1"/>
</dbReference>
<keyword evidence="1" id="KW-1133">Transmembrane helix</keyword>
<dbReference type="InterPro" id="IPR001633">
    <property type="entry name" value="EAL_dom"/>
</dbReference>
<dbReference type="PANTHER" id="PTHR44757:SF2">
    <property type="entry name" value="BIOFILM ARCHITECTURE MAINTENANCE PROTEIN MBAA"/>
    <property type="match status" value="1"/>
</dbReference>
<name>A0ABS0Z675_9GAMM</name>
<protein>
    <submittedName>
        <fullName evidence="5">EAL domain-containing protein</fullName>
    </submittedName>
</protein>
<dbReference type="CDD" id="cd01948">
    <property type="entry name" value="EAL"/>
    <property type="match status" value="1"/>
</dbReference>
<dbReference type="InterPro" id="IPR015168">
    <property type="entry name" value="SsuA/THI5"/>
</dbReference>
<dbReference type="SUPFAM" id="SSF53850">
    <property type="entry name" value="Periplasmic binding protein-like II"/>
    <property type="match status" value="1"/>
</dbReference>
<accession>A0ABS0Z675</accession>
<evidence type="ECO:0000313" key="5">
    <source>
        <dbReference type="EMBL" id="MBJ7549164.1"/>
    </source>
</evidence>
<dbReference type="SUPFAM" id="SSF141868">
    <property type="entry name" value="EAL domain-like"/>
    <property type="match status" value="1"/>
</dbReference>
<reference evidence="5 6" key="1">
    <citation type="submission" date="2020-12" db="EMBL/GenBank/DDBJ databases">
        <title>Comparative genome analysis of fungal antagonists Marinomonas ostreistagni 398 and M. spartinae 468.</title>
        <authorList>
            <person name="Fields J.L."/>
            <person name="Mavrodi O.V."/>
            <person name="Biber P.D."/>
            <person name="Indest K.J."/>
            <person name="Mavrodi D.V."/>
        </authorList>
    </citation>
    <scope>NUCLEOTIDE SEQUENCE [LARGE SCALE GENOMIC DNA]</scope>
    <source>
        <strain evidence="5 6">USM7</strain>
    </source>
</reference>